<evidence type="ECO:0000313" key="3">
    <source>
        <dbReference type="WBParaSite" id="BXY_0420300.1"/>
    </source>
</evidence>
<dbReference type="Proteomes" id="UP000095284">
    <property type="component" value="Unplaced"/>
</dbReference>
<sequence>MESSSSKPIPLPLTIALNKTIEKANETLCAHSVRQSDPQDLKKYLDTKSWLQNGKLADLEKRLDVLLTMLDDDESGLEKKTVDPDEIDEKLEEISDKVGEIKKNLEVIGKEKDIRKKSESSKILAKKAAQMEVELEVEARKLGFLEFNAGKEAVSKSEQNALFKSLGEVQESIDFVDIFPYPNERIKVLVQELRGTVVGFTKHFDPANEPCSSNTAAMKSGSTSSVLAHRHSLQ</sequence>
<protein>
    <submittedName>
        <fullName evidence="3">PCRF domain-containing protein</fullName>
    </submittedName>
</protein>
<proteinExistence type="predicted"/>
<evidence type="ECO:0000256" key="1">
    <source>
        <dbReference type="SAM" id="MobiDB-lite"/>
    </source>
</evidence>
<dbReference type="WBParaSite" id="BXY_0420300.1">
    <property type="protein sequence ID" value="BXY_0420300.1"/>
    <property type="gene ID" value="BXY_0420300"/>
</dbReference>
<dbReference type="AlphaFoldDB" id="A0A1I7RTZ6"/>
<organism evidence="2 3">
    <name type="scientific">Bursaphelenchus xylophilus</name>
    <name type="common">Pinewood nematode worm</name>
    <name type="synonym">Aphelenchoides xylophilus</name>
    <dbReference type="NCBI Taxonomy" id="6326"/>
    <lineage>
        <taxon>Eukaryota</taxon>
        <taxon>Metazoa</taxon>
        <taxon>Ecdysozoa</taxon>
        <taxon>Nematoda</taxon>
        <taxon>Chromadorea</taxon>
        <taxon>Rhabditida</taxon>
        <taxon>Tylenchina</taxon>
        <taxon>Tylenchomorpha</taxon>
        <taxon>Aphelenchoidea</taxon>
        <taxon>Aphelenchoididae</taxon>
        <taxon>Bursaphelenchus</taxon>
    </lineage>
</organism>
<name>A0A1I7RTZ6_BURXY</name>
<feature type="region of interest" description="Disordered" evidence="1">
    <location>
        <begin position="213"/>
        <end position="234"/>
    </location>
</feature>
<evidence type="ECO:0000313" key="2">
    <source>
        <dbReference type="Proteomes" id="UP000095284"/>
    </source>
</evidence>
<reference evidence="3" key="1">
    <citation type="submission" date="2016-11" db="UniProtKB">
        <authorList>
            <consortium name="WormBaseParasite"/>
        </authorList>
    </citation>
    <scope>IDENTIFICATION</scope>
</reference>
<accession>A0A1I7RTZ6</accession>
<feature type="compositionally biased region" description="Polar residues" evidence="1">
    <location>
        <begin position="213"/>
        <end position="226"/>
    </location>
</feature>